<reference evidence="2" key="1">
    <citation type="submission" date="2022-01" db="EMBL/GenBank/DDBJ databases">
        <authorList>
            <person name="Braso-Vives M."/>
        </authorList>
    </citation>
    <scope>NUCLEOTIDE SEQUENCE</scope>
</reference>
<keyword evidence="3" id="KW-1185">Reference proteome</keyword>
<gene>
    <name evidence="2" type="primary">Hypp9273</name>
    <name evidence="2" type="ORF">BLAG_LOCUS12479</name>
</gene>
<evidence type="ECO:0000256" key="1">
    <source>
        <dbReference type="SAM" id="MobiDB-lite"/>
    </source>
</evidence>
<name>A0A8K0EI82_BRALA</name>
<evidence type="ECO:0000313" key="3">
    <source>
        <dbReference type="Proteomes" id="UP000838412"/>
    </source>
</evidence>
<sequence length="134" mass="15248">MYQHSGPNTKDGRDKDETEDEIEEDSARQNLVHKRHGVTINTSELISNRLYKSSGSAINNANKGTETAEETELTPYRTVHFDAINDTLRIEPYSSVNLDDIRDEQTEGMWHLMVSVCHVATQRSETIMTRNHTA</sequence>
<dbReference type="AlphaFoldDB" id="A0A8K0EI82"/>
<feature type="region of interest" description="Disordered" evidence="1">
    <location>
        <begin position="1"/>
        <end position="36"/>
    </location>
</feature>
<dbReference type="EMBL" id="OV696704">
    <property type="protein sequence ID" value="CAH1252393.1"/>
    <property type="molecule type" value="Genomic_DNA"/>
</dbReference>
<evidence type="ECO:0000313" key="2">
    <source>
        <dbReference type="EMBL" id="CAH1252393.1"/>
    </source>
</evidence>
<accession>A0A8K0EI82</accession>
<dbReference type="Proteomes" id="UP000838412">
    <property type="component" value="Chromosome 19"/>
</dbReference>
<protein>
    <submittedName>
        <fullName evidence="2">Hypp9273 protein</fullName>
    </submittedName>
</protein>
<organism evidence="2 3">
    <name type="scientific">Branchiostoma lanceolatum</name>
    <name type="common">Common lancelet</name>
    <name type="synonym">Amphioxus lanceolatum</name>
    <dbReference type="NCBI Taxonomy" id="7740"/>
    <lineage>
        <taxon>Eukaryota</taxon>
        <taxon>Metazoa</taxon>
        <taxon>Chordata</taxon>
        <taxon>Cephalochordata</taxon>
        <taxon>Leptocardii</taxon>
        <taxon>Amphioxiformes</taxon>
        <taxon>Branchiostomatidae</taxon>
        <taxon>Branchiostoma</taxon>
    </lineage>
</organism>
<proteinExistence type="predicted"/>